<name>A0ABT3T5Y8_9GAMM</name>
<dbReference type="PANTHER" id="PTHR30457:SF0">
    <property type="entry name" value="PHOSPHATASE, PUTATIVE (AFU_ORTHOLOGUE AFUA_4G01070)-RELATED"/>
    <property type="match status" value="1"/>
</dbReference>
<evidence type="ECO:0000256" key="1">
    <source>
        <dbReference type="ARBA" id="ARBA00000815"/>
    </source>
</evidence>
<dbReference type="InterPro" id="IPR002828">
    <property type="entry name" value="SurE-like_Pase/nucleotidase"/>
</dbReference>
<organism evidence="8 9">
    <name type="scientific">Candidatus Marimicrobium litorale</name>
    <dbReference type="NCBI Taxonomy" id="2518991"/>
    <lineage>
        <taxon>Bacteria</taxon>
        <taxon>Pseudomonadati</taxon>
        <taxon>Pseudomonadota</taxon>
        <taxon>Gammaproteobacteria</taxon>
        <taxon>Cellvibrionales</taxon>
        <taxon>Halieaceae</taxon>
        <taxon>Marimicrobium</taxon>
    </lineage>
</organism>
<reference evidence="8" key="1">
    <citation type="submission" date="2019-02" db="EMBL/GenBank/DDBJ databases">
        <authorList>
            <person name="Li S.-H."/>
        </authorList>
    </citation>
    <scope>NUCLEOTIDE SEQUENCE</scope>
    <source>
        <strain evidence="8">IMCC11814</strain>
    </source>
</reference>
<dbReference type="InterPro" id="IPR030048">
    <property type="entry name" value="SurE"/>
</dbReference>
<protein>
    <recommendedName>
        <fullName evidence="3">5'-nucleotidase</fullName>
        <ecNumber evidence="3">3.1.3.5</ecNumber>
    </recommendedName>
</protein>
<evidence type="ECO:0000313" key="9">
    <source>
        <dbReference type="Proteomes" id="UP001143304"/>
    </source>
</evidence>
<evidence type="ECO:0000256" key="5">
    <source>
        <dbReference type="ARBA" id="ARBA00022801"/>
    </source>
</evidence>
<accession>A0ABT3T5Y8</accession>
<sequence length="471" mass="49016">MQKTNKFANATALSRSGLLLVALSLTAMLSGCFFQKAARDSARVGYLTNEPWWCKGASDAGTSVLTESECINLSLQFDGANYNANLYSTVGDLPPGNVWVPSDPGAAFQLSGTLPTAFESANPNVRLYSGTGGDSTLVGVAWRIDAEAAPEGYPGDRDVWVEDADNHWWLRAWIAQGYENHPNVFALTHPCLVAGGAIAHTASSACYTSSHTTPLEILVTNDDGVDAAGIDTLVEALRLEPNVSVTVVAPKLNQSGSSNQTSPVSELSEEVASTLSGYPATAIASTNLSPPRNGSGSPADAVLWALQQQKLSPDIVISGTNKGQNVGTFAALSGTVGAARTARISGVPAIATSTGGEINIVVGPFDFTTGVSETVTLFREWRLGLRNNSITTVESINIPSCEATFSLRGTIESVLTVGGCIPVNGDAALQSCDPSAGVPAVDGDTDVEAFHNGYVSIANVGWDYSAQNCPP</sequence>
<feature type="domain" description="Survival protein SurE-like phosphatase/nucleotidase" evidence="7">
    <location>
        <begin position="217"/>
        <end position="403"/>
    </location>
</feature>
<keyword evidence="5" id="KW-0378">Hydrolase</keyword>
<dbReference type="Proteomes" id="UP001143304">
    <property type="component" value="Unassembled WGS sequence"/>
</dbReference>
<dbReference type="PANTHER" id="PTHR30457">
    <property type="entry name" value="5'-NUCLEOTIDASE SURE"/>
    <property type="match status" value="1"/>
</dbReference>
<feature type="signal peptide" evidence="6">
    <location>
        <begin position="1"/>
        <end position="27"/>
    </location>
</feature>
<comment type="catalytic activity">
    <reaction evidence="1">
        <text>a ribonucleoside 5'-phosphate + H2O = a ribonucleoside + phosphate</text>
        <dbReference type="Rhea" id="RHEA:12484"/>
        <dbReference type="ChEBI" id="CHEBI:15377"/>
        <dbReference type="ChEBI" id="CHEBI:18254"/>
        <dbReference type="ChEBI" id="CHEBI:43474"/>
        <dbReference type="ChEBI" id="CHEBI:58043"/>
        <dbReference type="EC" id="3.1.3.5"/>
    </reaction>
</comment>
<evidence type="ECO:0000313" key="8">
    <source>
        <dbReference type="EMBL" id="MCX2977676.1"/>
    </source>
</evidence>
<evidence type="ECO:0000256" key="4">
    <source>
        <dbReference type="ARBA" id="ARBA00022723"/>
    </source>
</evidence>
<dbReference type="InterPro" id="IPR036523">
    <property type="entry name" value="SurE-like_sf"/>
</dbReference>
<evidence type="ECO:0000256" key="3">
    <source>
        <dbReference type="ARBA" id="ARBA00012643"/>
    </source>
</evidence>
<dbReference type="EMBL" id="SHNO01000001">
    <property type="protein sequence ID" value="MCX2977676.1"/>
    <property type="molecule type" value="Genomic_DNA"/>
</dbReference>
<evidence type="ECO:0000256" key="6">
    <source>
        <dbReference type="SAM" id="SignalP"/>
    </source>
</evidence>
<dbReference type="Gene3D" id="3.40.1210.10">
    <property type="entry name" value="Survival protein SurE-like phosphatase/nucleotidase"/>
    <property type="match status" value="1"/>
</dbReference>
<evidence type="ECO:0000256" key="2">
    <source>
        <dbReference type="ARBA" id="ARBA00011062"/>
    </source>
</evidence>
<dbReference type="PROSITE" id="PS51257">
    <property type="entry name" value="PROKAR_LIPOPROTEIN"/>
    <property type="match status" value="1"/>
</dbReference>
<keyword evidence="6" id="KW-0732">Signal</keyword>
<comment type="caution">
    <text evidence="8">The sequence shown here is derived from an EMBL/GenBank/DDBJ whole genome shotgun (WGS) entry which is preliminary data.</text>
</comment>
<dbReference type="RefSeq" id="WP_279249386.1">
    <property type="nucleotide sequence ID" value="NZ_SHNO01000001.1"/>
</dbReference>
<proteinExistence type="inferred from homology"/>
<comment type="similarity">
    <text evidence="2">Belongs to the SurE nucleotidase family.</text>
</comment>
<keyword evidence="4" id="KW-0479">Metal-binding</keyword>
<evidence type="ECO:0000259" key="7">
    <source>
        <dbReference type="Pfam" id="PF01975"/>
    </source>
</evidence>
<keyword evidence="9" id="KW-1185">Reference proteome</keyword>
<gene>
    <name evidence="8" type="ORF">EYC82_09950</name>
</gene>
<dbReference type="EC" id="3.1.3.5" evidence="3"/>
<dbReference type="Pfam" id="PF01975">
    <property type="entry name" value="SurE"/>
    <property type="match status" value="1"/>
</dbReference>
<dbReference type="SUPFAM" id="SSF64167">
    <property type="entry name" value="SurE-like"/>
    <property type="match status" value="1"/>
</dbReference>
<feature type="chain" id="PRO_5046821760" description="5'-nucleotidase" evidence="6">
    <location>
        <begin position="28"/>
        <end position="471"/>
    </location>
</feature>